<evidence type="ECO:0000256" key="4">
    <source>
        <dbReference type="SAM" id="MobiDB-lite"/>
    </source>
</evidence>
<dbReference type="SUPFAM" id="SSF47473">
    <property type="entry name" value="EF-hand"/>
    <property type="match status" value="1"/>
</dbReference>
<dbReference type="Gene3D" id="1.10.238.10">
    <property type="entry name" value="EF-hand"/>
    <property type="match status" value="1"/>
</dbReference>
<dbReference type="InterPro" id="IPR011992">
    <property type="entry name" value="EF-hand-dom_pair"/>
</dbReference>
<dbReference type="GO" id="GO:0005509">
    <property type="term" value="F:calcium ion binding"/>
    <property type="evidence" value="ECO:0007669"/>
    <property type="project" value="InterPro"/>
</dbReference>
<reference evidence="6" key="1">
    <citation type="submission" date="2018-11" db="EMBL/GenBank/DDBJ databases">
        <authorList>
            <person name="Alioto T."/>
            <person name="Alioto T."/>
        </authorList>
    </citation>
    <scope>NUCLEOTIDE SEQUENCE</scope>
</reference>
<dbReference type="OrthoDB" id="6098615at2759"/>
<feature type="region of interest" description="Disordered" evidence="4">
    <location>
        <begin position="1"/>
        <end position="24"/>
    </location>
</feature>
<dbReference type="PANTHER" id="PTHR23048:SF0">
    <property type="entry name" value="CALMODULIN LIKE 3"/>
    <property type="match status" value="1"/>
</dbReference>
<dbReference type="Pfam" id="PF13499">
    <property type="entry name" value="EF-hand_7"/>
    <property type="match status" value="1"/>
</dbReference>
<keyword evidence="1" id="KW-0677">Repeat</keyword>
<dbReference type="Proteomes" id="UP000596742">
    <property type="component" value="Unassembled WGS sequence"/>
</dbReference>
<keyword evidence="3" id="KW-0514">Muscle protein</keyword>
<dbReference type="CDD" id="cd00051">
    <property type="entry name" value="EFh"/>
    <property type="match status" value="1"/>
</dbReference>
<evidence type="ECO:0000256" key="2">
    <source>
        <dbReference type="ARBA" id="ARBA00022837"/>
    </source>
</evidence>
<evidence type="ECO:0000259" key="5">
    <source>
        <dbReference type="PROSITE" id="PS50222"/>
    </source>
</evidence>
<dbReference type="InterPro" id="IPR050230">
    <property type="entry name" value="CALM/Myosin/TropC-like"/>
</dbReference>
<dbReference type="InterPro" id="IPR018247">
    <property type="entry name" value="EF_Hand_1_Ca_BS"/>
</dbReference>
<proteinExistence type="predicted"/>
<gene>
    <name evidence="6" type="ORF">MGAL_10B046715</name>
</gene>
<dbReference type="GO" id="GO:0016460">
    <property type="term" value="C:myosin II complex"/>
    <property type="evidence" value="ECO:0007669"/>
    <property type="project" value="TreeGrafter"/>
</dbReference>
<protein>
    <recommendedName>
        <fullName evidence="5">EF-hand domain-containing protein</fullName>
    </recommendedName>
</protein>
<dbReference type="PANTHER" id="PTHR23048">
    <property type="entry name" value="MYOSIN LIGHT CHAIN 1, 3"/>
    <property type="match status" value="1"/>
</dbReference>
<feature type="domain" description="EF-hand" evidence="5">
    <location>
        <begin position="133"/>
        <end position="168"/>
    </location>
</feature>
<dbReference type="InterPro" id="IPR002048">
    <property type="entry name" value="EF_hand_dom"/>
</dbReference>
<dbReference type="EMBL" id="UYJE01007734">
    <property type="protein sequence ID" value="VDI57510.1"/>
    <property type="molecule type" value="Genomic_DNA"/>
</dbReference>
<dbReference type="PROSITE" id="PS50222">
    <property type="entry name" value="EF_HAND_2"/>
    <property type="match status" value="1"/>
</dbReference>
<keyword evidence="2" id="KW-0106">Calcium</keyword>
<dbReference type="PROSITE" id="PS00018">
    <property type="entry name" value="EF_HAND_1"/>
    <property type="match status" value="2"/>
</dbReference>
<evidence type="ECO:0000256" key="3">
    <source>
        <dbReference type="ARBA" id="ARBA00023179"/>
    </source>
</evidence>
<dbReference type="FunFam" id="1.10.238.10:FF:000001">
    <property type="entry name" value="Calmodulin 1"/>
    <property type="match status" value="1"/>
</dbReference>
<evidence type="ECO:0000313" key="7">
    <source>
        <dbReference type="Proteomes" id="UP000596742"/>
    </source>
</evidence>
<name>A0A8B6G1T8_MYTGA</name>
<dbReference type="AlphaFoldDB" id="A0A8B6G1T8"/>
<dbReference type="SMART" id="SM00054">
    <property type="entry name" value="EFh"/>
    <property type="match status" value="2"/>
</dbReference>
<evidence type="ECO:0000256" key="1">
    <source>
        <dbReference type="ARBA" id="ARBA00022737"/>
    </source>
</evidence>
<evidence type="ECO:0000313" key="6">
    <source>
        <dbReference type="EMBL" id="VDI57510.1"/>
    </source>
</evidence>
<accession>A0A8B6G1T8</accession>
<sequence>MSSTNSAKRQTPYSAVSDGTNETPQTDIFKKEYEVYRQIFELCANASISSKDIKPDSYISQLLKTDTIHETTETEETMSTKDLKIVINQLGFNTTEAEIGMLLKNSGINGKCTLGDVIKILKHENFADSDLGEDRQELWETFNYFDKDCDGFITISDLQDAMECLSLDVKPSVVYQMVIGADLNGDHRVGFEEFETMLKDDDHDS</sequence>
<comment type="caution">
    <text evidence="6">The sequence shown here is derived from an EMBL/GenBank/DDBJ whole genome shotgun (WGS) entry which is preliminary data.</text>
</comment>
<keyword evidence="7" id="KW-1185">Reference proteome</keyword>
<organism evidence="6 7">
    <name type="scientific">Mytilus galloprovincialis</name>
    <name type="common">Mediterranean mussel</name>
    <dbReference type="NCBI Taxonomy" id="29158"/>
    <lineage>
        <taxon>Eukaryota</taxon>
        <taxon>Metazoa</taxon>
        <taxon>Spiralia</taxon>
        <taxon>Lophotrochozoa</taxon>
        <taxon>Mollusca</taxon>
        <taxon>Bivalvia</taxon>
        <taxon>Autobranchia</taxon>
        <taxon>Pteriomorphia</taxon>
        <taxon>Mytilida</taxon>
        <taxon>Mytiloidea</taxon>
        <taxon>Mytilidae</taxon>
        <taxon>Mytilinae</taxon>
        <taxon>Mytilus</taxon>
    </lineage>
</organism>